<proteinExistence type="predicted"/>
<dbReference type="WBParaSite" id="nRc.2.0.1.t21921-RA">
    <property type="protein sequence ID" value="nRc.2.0.1.t21921-RA"/>
    <property type="gene ID" value="nRc.2.0.1.g21921"/>
</dbReference>
<accession>A0A915J650</accession>
<evidence type="ECO:0000313" key="1">
    <source>
        <dbReference type="Proteomes" id="UP000887565"/>
    </source>
</evidence>
<keyword evidence="1" id="KW-1185">Reference proteome</keyword>
<name>A0A915J650_ROMCU</name>
<dbReference type="Proteomes" id="UP000887565">
    <property type="component" value="Unplaced"/>
</dbReference>
<protein>
    <submittedName>
        <fullName evidence="2">Uncharacterized protein</fullName>
    </submittedName>
</protein>
<evidence type="ECO:0000313" key="2">
    <source>
        <dbReference type="WBParaSite" id="nRc.2.0.1.t21921-RA"/>
    </source>
</evidence>
<reference evidence="2" key="1">
    <citation type="submission" date="2022-11" db="UniProtKB">
        <authorList>
            <consortium name="WormBaseParasite"/>
        </authorList>
    </citation>
    <scope>IDENTIFICATION</scope>
</reference>
<sequence>MSVDSSTCNVKQIDSHKRTGSSKYLEIISYNSGSYQADIKLEKADLRLIWAALSVYGNHFGQRLAFHVEKARVNDTPLKFIT</sequence>
<organism evidence="1 2">
    <name type="scientific">Romanomermis culicivorax</name>
    <name type="common">Nematode worm</name>
    <dbReference type="NCBI Taxonomy" id="13658"/>
    <lineage>
        <taxon>Eukaryota</taxon>
        <taxon>Metazoa</taxon>
        <taxon>Ecdysozoa</taxon>
        <taxon>Nematoda</taxon>
        <taxon>Enoplea</taxon>
        <taxon>Dorylaimia</taxon>
        <taxon>Mermithida</taxon>
        <taxon>Mermithoidea</taxon>
        <taxon>Mermithidae</taxon>
        <taxon>Romanomermis</taxon>
    </lineage>
</organism>
<dbReference type="AlphaFoldDB" id="A0A915J650"/>